<dbReference type="Proteomes" id="UP000237631">
    <property type="component" value="Unassembled WGS sequence"/>
</dbReference>
<accession>A0A2S6CAK0</accession>
<evidence type="ECO:0000313" key="2">
    <source>
        <dbReference type="Proteomes" id="UP000237631"/>
    </source>
</evidence>
<comment type="caution">
    <text evidence="1">The sequence shown here is derived from an EMBL/GenBank/DDBJ whole genome shotgun (WGS) entry which is preliminary data.</text>
</comment>
<name>A0A2S6CAK0_9PEZI</name>
<dbReference type="AlphaFoldDB" id="A0A2S6CAK0"/>
<evidence type="ECO:0000313" key="1">
    <source>
        <dbReference type="EMBL" id="PPJ56774.1"/>
    </source>
</evidence>
<dbReference type="EMBL" id="PNEN01000510">
    <property type="protein sequence ID" value="PPJ56774.1"/>
    <property type="molecule type" value="Genomic_DNA"/>
</dbReference>
<dbReference type="OrthoDB" id="10374972at2759"/>
<organism evidence="1 2">
    <name type="scientific">Cercospora berteroae</name>
    <dbReference type="NCBI Taxonomy" id="357750"/>
    <lineage>
        <taxon>Eukaryota</taxon>
        <taxon>Fungi</taxon>
        <taxon>Dikarya</taxon>
        <taxon>Ascomycota</taxon>
        <taxon>Pezizomycotina</taxon>
        <taxon>Dothideomycetes</taxon>
        <taxon>Dothideomycetidae</taxon>
        <taxon>Mycosphaerellales</taxon>
        <taxon>Mycosphaerellaceae</taxon>
        <taxon>Cercospora</taxon>
    </lineage>
</organism>
<proteinExistence type="predicted"/>
<reference evidence="2" key="1">
    <citation type="journal article" date="2017" name="bioRxiv">
        <title>Conservation of a gene cluster reveals novel cercosporin biosynthetic mechanisms and extends production to the genus Colletotrichum.</title>
        <authorList>
            <person name="de Jonge R."/>
            <person name="Ebert M.K."/>
            <person name="Huitt-Roehl C.R."/>
            <person name="Pal P."/>
            <person name="Suttle J.C."/>
            <person name="Spanner R.E."/>
            <person name="Neubauer J.D."/>
            <person name="Jurick W.M.II."/>
            <person name="Stott K.A."/>
            <person name="Secor G.A."/>
            <person name="Thomma B.P.H.J."/>
            <person name="Van de Peer Y."/>
            <person name="Townsend C.A."/>
            <person name="Bolton M.D."/>
        </authorList>
    </citation>
    <scope>NUCLEOTIDE SEQUENCE [LARGE SCALE GENOMIC DNA]</scope>
    <source>
        <strain evidence="2">CBS538.71</strain>
    </source>
</reference>
<protein>
    <submittedName>
        <fullName evidence="1">Uncharacterized protein</fullName>
    </submittedName>
</protein>
<sequence length="196" mass="21367">MIVRFRSAMIDGATSVWAVRTVALFISMWLRGGLFIHVSSKLSRIMPTVFSKLILPSSSFELASLLPIKCSRDSPSREVFVLHIRVAFGLVFCKHDFVRIQGFSIANLAISRAAISSSIPVVAQLPGSLAAEVAELLSADTGDVITAIGQLNPLSTVWTALVVFPSYETLKRRIKILLRSSMVFCGRLAMVGNTNL</sequence>
<gene>
    <name evidence="1" type="ORF">CBER1_09121</name>
</gene>
<keyword evidence="2" id="KW-1185">Reference proteome</keyword>